<feature type="compositionally biased region" description="Polar residues" evidence="3">
    <location>
        <begin position="257"/>
        <end position="281"/>
    </location>
</feature>
<dbReference type="PANTHER" id="PTHR23310:SF133">
    <property type="entry name" value="COA BINDING PROTEIN, PUTATIVE (AFU_ORTHOLOGUE AFUA_1G12300)-RELATED"/>
    <property type="match status" value="1"/>
</dbReference>
<dbReference type="InParanoid" id="A0A067QCW2"/>
<dbReference type="InterPro" id="IPR014352">
    <property type="entry name" value="FERM/acyl-CoA-bd_prot_sf"/>
</dbReference>
<dbReference type="OrthoDB" id="346910at2759"/>
<sequence>MDSRELIDAQFDRAVEIIQGLPKNGPIQTGYEEKLTMYSLYKQATVGNVKSPRPGIWDMLGRAKWDAWAKHKDLDSYEAKWLYVDALLKVLRRYSDKTVARDLVQELESYGGDPSNLVRSRSMSRTPRSSTSASDTSDDAPSSSRYPRPRSSNNAQHSQASLQARLAQQQQIHDDTTSEEDTEDEDQVPPVPSIYEHGPPQSHRPQSSVSSNRYRTPMAGSLAALSPPPGLVAPIAIPGTQPLPGFETPSAFEGPSATPSLPSTYRQPSTFPSHFSQSPPNSTYPPPQSYRPPTSQYRPYNVPPRSASRISLERAIESVQAHLAALTERLESLEAAAAHPGQSTHSMTTRTHSRHGSPSGHLEGLLHSGWNIDDMGMWSIVLRPLSQVTTSMRQLTDFLIYTENRSPGYIVIRRLFLDISFILAVLALVRAIWKRTGVRRGEVNKALLGLWYAVVGKKKERRLIDRGV</sequence>
<keyword evidence="7" id="KW-1185">Reference proteome</keyword>
<evidence type="ECO:0000313" key="7">
    <source>
        <dbReference type="Proteomes" id="UP000027265"/>
    </source>
</evidence>
<dbReference type="GO" id="GO:0000062">
    <property type="term" value="F:fatty-acyl-CoA binding"/>
    <property type="evidence" value="ECO:0007669"/>
    <property type="project" value="InterPro"/>
</dbReference>
<feature type="compositionally biased region" description="Low complexity" evidence="3">
    <location>
        <begin position="119"/>
        <end position="171"/>
    </location>
</feature>
<dbReference type="PANTHER" id="PTHR23310">
    <property type="entry name" value="ACYL-COA-BINDING PROTEIN, ACBP"/>
    <property type="match status" value="1"/>
</dbReference>
<dbReference type="SUPFAM" id="SSF47027">
    <property type="entry name" value="Acyl-CoA binding protein"/>
    <property type="match status" value="1"/>
</dbReference>
<proteinExistence type="predicted"/>
<feature type="compositionally biased region" description="Acidic residues" evidence="3">
    <location>
        <begin position="177"/>
        <end position="187"/>
    </location>
</feature>
<feature type="region of interest" description="Disordered" evidence="3">
    <location>
        <begin position="110"/>
        <end position="214"/>
    </location>
</feature>
<feature type="domain" description="ACB" evidence="5">
    <location>
        <begin position="7"/>
        <end position="96"/>
    </location>
</feature>
<evidence type="ECO:0000259" key="5">
    <source>
        <dbReference type="PROSITE" id="PS51228"/>
    </source>
</evidence>
<keyword evidence="4" id="KW-0472">Membrane</keyword>
<evidence type="ECO:0000256" key="3">
    <source>
        <dbReference type="SAM" id="MobiDB-lite"/>
    </source>
</evidence>
<feature type="coiled-coil region" evidence="2">
    <location>
        <begin position="309"/>
        <end position="336"/>
    </location>
</feature>
<evidence type="ECO:0000313" key="6">
    <source>
        <dbReference type="EMBL" id="KDQ64903.1"/>
    </source>
</evidence>
<feature type="compositionally biased region" description="Polar residues" evidence="3">
    <location>
        <begin position="203"/>
        <end position="214"/>
    </location>
</feature>
<dbReference type="HOGENOM" id="CLU_046559_0_0_1"/>
<accession>A0A067QCW2</accession>
<evidence type="ECO:0000256" key="1">
    <source>
        <dbReference type="ARBA" id="ARBA00023121"/>
    </source>
</evidence>
<dbReference type="PRINTS" id="PR00689">
    <property type="entry name" value="ACOABINDINGP"/>
</dbReference>
<dbReference type="InterPro" id="IPR000582">
    <property type="entry name" value="Acyl-CoA-binding_protein"/>
</dbReference>
<name>A0A067QCW2_9AGAM</name>
<dbReference type="PROSITE" id="PS51228">
    <property type="entry name" value="ACB_2"/>
    <property type="match status" value="1"/>
</dbReference>
<keyword evidence="4" id="KW-0812">Transmembrane</keyword>
<dbReference type="InterPro" id="IPR035984">
    <property type="entry name" value="Acyl-CoA-binding_sf"/>
</dbReference>
<keyword evidence="2" id="KW-0175">Coiled coil</keyword>
<dbReference type="InterPro" id="IPR022408">
    <property type="entry name" value="Acyl-CoA-binding_prot_CS"/>
</dbReference>
<feature type="transmembrane region" description="Helical" evidence="4">
    <location>
        <begin position="415"/>
        <end position="433"/>
    </location>
</feature>
<feature type="region of interest" description="Disordered" evidence="3">
    <location>
        <begin position="336"/>
        <end position="360"/>
    </location>
</feature>
<dbReference type="Gene3D" id="1.20.80.10">
    <property type="match status" value="1"/>
</dbReference>
<dbReference type="PROSITE" id="PS00880">
    <property type="entry name" value="ACB_1"/>
    <property type="match status" value="1"/>
</dbReference>
<gene>
    <name evidence="6" type="ORF">JAAARDRAFT_28555</name>
</gene>
<reference evidence="7" key="1">
    <citation type="journal article" date="2014" name="Proc. Natl. Acad. Sci. U.S.A.">
        <title>Extensive sampling of basidiomycete genomes demonstrates inadequacy of the white-rot/brown-rot paradigm for wood decay fungi.</title>
        <authorList>
            <person name="Riley R."/>
            <person name="Salamov A.A."/>
            <person name="Brown D.W."/>
            <person name="Nagy L.G."/>
            <person name="Floudas D."/>
            <person name="Held B.W."/>
            <person name="Levasseur A."/>
            <person name="Lombard V."/>
            <person name="Morin E."/>
            <person name="Otillar R."/>
            <person name="Lindquist E.A."/>
            <person name="Sun H."/>
            <person name="LaButti K.M."/>
            <person name="Schmutz J."/>
            <person name="Jabbour D."/>
            <person name="Luo H."/>
            <person name="Baker S.E."/>
            <person name="Pisabarro A.G."/>
            <person name="Walton J.D."/>
            <person name="Blanchette R.A."/>
            <person name="Henrissat B."/>
            <person name="Martin F."/>
            <person name="Cullen D."/>
            <person name="Hibbett D.S."/>
            <person name="Grigoriev I.V."/>
        </authorList>
    </citation>
    <scope>NUCLEOTIDE SEQUENCE [LARGE SCALE GENOMIC DNA]</scope>
    <source>
        <strain evidence="7">MUCL 33604</strain>
    </source>
</reference>
<keyword evidence="4" id="KW-1133">Transmembrane helix</keyword>
<dbReference type="FunFam" id="1.20.80.10:FF:000010">
    <property type="entry name" value="Acyl-CoA-binding domain-containing protein 5"/>
    <property type="match status" value="1"/>
</dbReference>
<feature type="region of interest" description="Disordered" evidence="3">
    <location>
        <begin position="233"/>
        <end position="306"/>
    </location>
</feature>
<dbReference type="Pfam" id="PF00887">
    <property type="entry name" value="ACBP"/>
    <property type="match status" value="1"/>
</dbReference>
<dbReference type="GO" id="GO:0006631">
    <property type="term" value="P:fatty acid metabolic process"/>
    <property type="evidence" value="ECO:0007669"/>
    <property type="project" value="TreeGrafter"/>
</dbReference>
<dbReference type="STRING" id="933084.A0A067QCW2"/>
<organism evidence="6 7">
    <name type="scientific">Jaapia argillacea MUCL 33604</name>
    <dbReference type="NCBI Taxonomy" id="933084"/>
    <lineage>
        <taxon>Eukaryota</taxon>
        <taxon>Fungi</taxon>
        <taxon>Dikarya</taxon>
        <taxon>Basidiomycota</taxon>
        <taxon>Agaricomycotina</taxon>
        <taxon>Agaricomycetes</taxon>
        <taxon>Agaricomycetidae</taxon>
        <taxon>Jaapiales</taxon>
        <taxon>Jaapiaceae</taxon>
        <taxon>Jaapia</taxon>
    </lineage>
</organism>
<dbReference type="AlphaFoldDB" id="A0A067QCW2"/>
<evidence type="ECO:0000256" key="2">
    <source>
        <dbReference type="SAM" id="Coils"/>
    </source>
</evidence>
<dbReference type="Proteomes" id="UP000027265">
    <property type="component" value="Unassembled WGS sequence"/>
</dbReference>
<evidence type="ECO:0000256" key="4">
    <source>
        <dbReference type="SAM" id="Phobius"/>
    </source>
</evidence>
<dbReference type="EMBL" id="KL197709">
    <property type="protein sequence ID" value="KDQ64903.1"/>
    <property type="molecule type" value="Genomic_DNA"/>
</dbReference>
<protein>
    <recommendedName>
        <fullName evidence="5">ACB domain-containing protein</fullName>
    </recommendedName>
</protein>
<keyword evidence="1" id="KW-0446">Lipid-binding</keyword>